<reference evidence="1" key="1">
    <citation type="submission" date="2021-03" db="EMBL/GenBank/DDBJ databases">
        <authorList>
            <person name="Tagirdzhanova G."/>
        </authorList>
    </citation>
    <scope>NUCLEOTIDE SEQUENCE</scope>
</reference>
<dbReference type="EMBL" id="CAJPDQ010000009">
    <property type="protein sequence ID" value="CAF9914178.1"/>
    <property type="molecule type" value="Genomic_DNA"/>
</dbReference>
<dbReference type="AlphaFoldDB" id="A0A8H3EYH1"/>
<dbReference type="Gene3D" id="1.25.40.10">
    <property type="entry name" value="Tetratricopeptide repeat domain"/>
    <property type="match status" value="2"/>
</dbReference>
<proteinExistence type="predicted"/>
<dbReference type="SUPFAM" id="SSF81901">
    <property type="entry name" value="HCP-like"/>
    <property type="match status" value="1"/>
</dbReference>
<dbReference type="InterPro" id="IPR011990">
    <property type="entry name" value="TPR-like_helical_dom_sf"/>
</dbReference>
<name>A0A8H3EYH1_9LECA</name>
<gene>
    <name evidence="1" type="ORF">GOMPHAMPRED_008090</name>
</gene>
<comment type="caution">
    <text evidence="1">The sequence shown here is derived from an EMBL/GenBank/DDBJ whole genome shotgun (WGS) entry which is preliminary data.</text>
</comment>
<sequence>MDASIFVNQEDKEAVNIPIEGDLDRVDRLQYLAAACSGQYLRIEALNDLEYAIQLFQEAVDLTPEDHPDRVVRLQPLAALYGIRYQQTGALDDLELCIQLFQKAVNLTPEDHPDQAVRLQGLAAAYSDQYLRTGVLSDIELCIKLFQEAVNLTPEDHPDRAGRLQYLATLYGKQYEQTETLNDLELCIRLFQKAINLTPEDHPSRAGRLWSLAMGYSSRYRRIGAADDLELSVQRNEEALNHKPSPPIDRLRAGRALFEAYAKLEKWQLAYQAVSLTMSFIPLLTSRSLKHLDVQHRVNEIAGLASDAAATALRIGKPVYEAIQLLEVGRGVVANSLSDIRSDVSDLNMKFPYFAKRFSDLRNLLDSPKDLEKDDQRYDTGKQLEELIQQVRDLPGFDRFLLGPSKDELRKIASRGPIIIVNVSEYGCNALIIEQEKVGAIELPLLRMKDIRIKANKLASPDNEILEWLWDKVACPVLNSLNFVQTH</sequence>
<dbReference type="Proteomes" id="UP000664169">
    <property type="component" value="Unassembled WGS sequence"/>
</dbReference>
<evidence type="ECO:0000313" key="2">
    <source>
        <dbReference type="Proteomes" id="UP000664169"/>
    </source>
</evidence>
<accession>A0A8H3EYH1</accession>
<protein>
    <recommendedName>
        <fullName evidence="3">Tetratricopeptide repeat protein</fullName>
    </recommendedName>
</protein>
<dbReference type="OrthoDB" id="9991317at2759"/>
<keyword evidence="2" id="KW-1185">Reference proteome</keyword>
<dbReference type="Pfam" id="PF13374">
    <property type="entry name" value="TPR_10"/>
    <property type="match status" value="1"/>
</dbReference>
<evidence type="ECO:0000313" key="1">
    <source>
        <dbReference type="EMBL" id="CAF9914178.1"/>
    </source>
</evidence>
<organism evidence="1 2">
    <name type="scientific">Gomphillus americanus</name>
    <dbReference type="NCBI Taxonomy" id="1940652"/>
    <lineage>
        <taxon>Eukaryota</taxon>
        <taxon>Fungi</taxon>
        <taxon>Dikarya</taxon>
        <taxon>Ascomycota</taxon>
        <taxon>Pezizomycotina</taxon>
        <taxon>Lecanoromycetes</taxon>
        <taxon>OSLEUM clade</taxon>
        <taxon>Ostropomycetidae</taxon>
        <taxon>Ostropales</taxon>
        <taxon>Graphidaceae</taxon>
        <taxon>Gomphilloideae</taxon>
        <taxon>Gomphillus</taxon>
    </lineage>
</organism>
<evidence type="ECO:0008006" key="3">
    <source>
        <dbReference type="Google" id="ProtNLM"/>
    </source>
</evidence>